<feature type="compositionally biased region" description="Polar residues" evidence="1">
    <location>
        <begin position="84"/>
        <end position="93"/>
    </location>
</feature>
<name>A0A3S5B2F2_9PLAT</name>
<reference evidence="2" key="1">
    <citation type="submission" date="2018-11" db="EMBL/GenBank/DDBJ databases">
        <authorList>
            <consortium name="Pathogen Informatics"/>
        </authorList>
    </citation>
    <scope>NUCLEOTIDE SEQUENCE</scope>
</reference>
<evidence type="ECO:0000313" key="2">
    <source>
        <dbReference type="EMBL" id="VEL34604.1"/>
    </source>
</evidence>
<protein>
    <submittedName>
        <fullName evidence="2">Uncharacterized protein</fullName>
    </submittedName>
</protein>
<comment type="caution">
    <text evidence="2">The sequence shown here is derived from an EMBL/GenBank/DDBJ whole genome shotgun (WGS) entry which is preliminary data.</text>
</comment>
<dbReference type="EMBL" id="CAAALY010248005">
    <property type="protein sequence ID" value="VEL34604.1"/>
    <property type="molecule type" value="Genomic_DNA"/>
</dbReference>
<evidence type="ECO:0000256" key="1">
    <source>
        <dbReference type="SAM" id="MobiDB-lite"/>
    </source>
</evidence>
<proteinExistence type="predicted"/>
<sequence>MRREAQVARLLTGPIAELSETSLLLGEAADRLHQSRLEPIGFAQTEGQQARAAVAPTAQDQAELAGVEAESARKQTDMLMSRRSGPSNGSTCSRQRCIARLGYGQHDFRAGSHFN</sequence>
<feature type="region of interest" description="Disordered" evidence="1">
    <location>
        <begin position="48"/>
        <end position="93"/>
    </location>
</feature>
<dbReference type="Proteomes" id="UP000784294">
    <property type="component" value="Unassembled WGS sequence"/>
</dbReference>
<gene>
    <name evidence="2" type="ORF">PXEA_LOCUS28044</name>
</gene>
<dbReference type="AlphaFoldDB" id="A0A3S5B2F2"/>
<accession>A0A3S5B2F2</accession>
<evidence type="ECO:0000313" key="3">
    <source>
        <dbReference type="Proteomes" id="UP000784294"/>
    </source>
</evidence>
<keyword evidence="3" id="KW-1185">Reference proteome</keyword>
<organism evidence="2 3">
    <name type="scientific">Protopolystoma xenopodis</name>
    <dbReference type="NCBI Taxonomy" id="117903"/>
    <lineage>
        <taxon>Eukaryota</taxon>
        <taxon>Metazoa</taxon>
        <taxon>Spiralia</taxon>
        <taxon>Lophotrochozoa</taxon>
        <taxon>Platyhelminthes</taxon>
        <taxon>Monogenea</taxon>
        <taxon>Polyopisthocotylea</taxon>
        <taxon>Polystomatidea</taxon>
        <taxon>Polystomatidae</taxon>
        <taxon>Protopolystoma</taxon>
    </lineage>
</organism>